<gene>
    <name evidence="2" type="ORF">CCR75_004757</name>
    <name evidence="1" type="ORF">CCR75_008674</name>
</gene>
<dbReference type="Proteomes" id="UP000294530">
    <property type="component" value="Unassembled WGS sequence"/>
</dbReference>
<dbReference type="EMBL" id="SHOA02000016">
    <property type="protein sequence ID" value="TDH69034.1"/>
    <property type="molecule type" value="Genomic_DNA"/>
</dbReference>
<dbReference type="AlphaFoldDB" id="A0A976FM12"/>
<organism evidence="2 3">
    <name type="scientific">Bremia lactucae</name>
    <name type="common">Lettuce downy mildew</name>
    <dbReference type="NCBI Taxonomy" id="4779"/>
    <lineage>
        <taxon>Eukaryota</taxon>
        <taxon>Sar</taxon>
        <taxon>Stramenopiles</taxon>
        <taxon>Oomycota</taxon>
        <taxon>Peronosporomycetes</taxon>
        <taxon>Peronosporales</taxon>
        <taxon>Peronosporaceae</taxon>
        <taxon>Bremia</taxon>
    </lineage>
</organism>
<evidence type="ECO:0000313" key="2">
    <source>
        <dbReference type="EMBL" id="TDH69034.1"/>
    </source>
</evidence>
<dbReference type="RefSeq" id="XP_067818533.1">
    <property type="nucleotide sequence ID" value="XM_067962843.1"/>
</dbReference>
<proteinExistence type="predicted"/>
<name>A0A976FM12_BRELC</name>
<accession>A0A976FM12</accession>
<reference evidence="2" key="2">
    <citation type="submission" date="2021-07" db="EMBL/GenBank/DDBJ databases">
        <authorList>
            <person name="Fletcher K."/>
        </authorList>
    </citation>
    <scope>NUCLEOTIDE SEQUENCE</scope>
    <source>
        <strain evidence="2">SF5</strain>
    </source>
</reference>
<dbReference type="KEGG" id="blac:94348514"/>
<reference evidence="2 3" key="1">
    <citation type="journal article" date="2021" name="Genome Biol.">
        <title>AFLAP: assembly-free linkage analysis pipeline using k-mers from genome sequencing data.</title>
        <authorList>
            <person name="Fletcher K."/>
            <person name="Zhang L."/>
            <person name="Gil J."/>
            <person name="Han R."/>
            <person name="Cavanaugh K."/>
            <person name="Michelmore R."/>
        </authorList>
    </citation>
    <scope>NUCLEOTIDE SEQUENCE [LARGE SCALE GENOMIC DNA]</scope>
    <source>
        <strain evidence="2 3">SF5</strain>
    </source>
</reference>
<dbReference type="EMBL" id="SHOA02000016">
    <property type="protein sequence ID" value="TDH68842.1"/>
    <property type="molecule type" value="Genomic_DNA"/>
</dbReference>
<evidence type="ECO:0000313" key="3">
    <source>
        <dbReference type="Proteomes" id="UP000294530"/>
    </source>
</evidence>
<evidence type="ECO:0000313" key="1">
    <source>
        <dbReference type="EMBL" id="TDH68842.1"/>
    </source>
</evidence>
<protein>
    <submittedName>
        <fullName evidence="2">Uncharacterized protein</fullName>
    </submittedName>
</protein>
<dbReference type="GeneID" id="94348514"/>
<comment type="caution">
    <text evidence="2">The sequence shown here is derived from an EMBL/GenBank/DDBJ whole genome shotgun (WGS) entry which is preliminary data.</text>
</comment>
<keyword evidence="3" id="KW-1185">Reference proteome</keyword>
<sequence length="87" mass="9360">MLLEAKLDVRNWDIILPALQACIHHSPVDSLGGRSPTEMFIGFDVPPVIDPVVVNSDSNTDVLMTLNPATAAQQIDKLQAKSCATCT</sequence>